<proteinExistence type="predicted"/>
<name>A0A8T4HDN2_9SPHI</name>
<dbReference type="RefSeq" id="WP_353548086.1">
    <property type="nucleotide sequence ID" value="NZ_JAGKSB010000027.1"/>
</dbReference>
<keyword evidence="2" id="KW-1185">Reference proteome</keyword>
<dbReference type="Proteomes" id="UP000679691">
    <property type="component" value="Unassembled WGS sequence"/>
</dbReference>
<evidence type="ECO:0000313" key="2">
    <source>
        <dbReference type="Proteomes" id="UP000679691"/>
    </source>
</evidence>
<evidence type="ECO:0000313" key="1">
    <source>
        <dbReference type="EMBL" id="MBP3944573.1"/>
    </source>
</evidence>
<accession>A0A8T4HDN2</accession>
<organism evidence="1 2">
    <name type="scientific">Rhinopithecimicrobium faecis</name>
    <dbReference type="NCBI Taxonomy" id="2820698"/>
    <lineage>
        <taxon>Bacteria</taxon>
        <taxon>Pseudomonadati</taxon>
        <taxon>Bacteroidota</taxon>
        <taxon>Sphingobacteriia</taxon>
        <taxon>Sphingobacteriales</taxon>
        <taxon>Sphingobacteriaceae</taxon>
        <taxon>Rhinopithecimicrobium</taxon>
    </lineage>
</organism>
<gene>
    <name evidence="1" type="ORF">J5U18_13625</name>
</gene>
<reference evidence="1" key="1">
    <citation type="submission" date="2021-03" db="EMBL/GenBank/DDBJ databases">
        <authorList>
            <person name="Lu T."/>
            <person name="Wang Q."/>
            <person name="Han X."/>
        </authorList>
    </citation>
    <scope>NUCLEOTIDE SEQUENCE</scope>
    <source>
        <strain evidence="1">WQ 2009</strain>
    </source>
</reference>
<protein>
    <submittedName>
        <fullName evidence="1">Uncharacterized protein</fullName>
    </submittedName>
</protein>
<dbReference type="EMBL" id="JAGKSB010000027">
    <property type="protein sequence ID" value="MBP3944573.1"/>
    <property type="molecule type" value="Genomic_DNA"/>
</dbReference>
<sequence>MKTTWWSNVVYTNDDGYYIVDRRYKDIPTVKLWNRNQTNKTTQRWTENIDFWVKGTINNAIVIYADFSKNGDTCNKSSDGFNNIGNTNKKNLPDIIIGIIGKNTS</sequence>
<comment type="caution">
    <text evidence="1">The sequence shown here is derived from an EMBL/GenBank/DDBJ whole genome shotgun (WGS) entry which is preliminary data.</text>
</comment>
<dbReference type="AlphaFoldDB" id="A0A8T4HDN2"/>